<evidence type="ECO:0000313" key="3">
    <source>
        <dbReference type="EMBL" id="CAB4965140.1"/>
    </source>
</evidence>
<gene>
    <name evidence="3" type="ORF">UFOPK3883_00673</name>
</gene>
<accession>A0A6J7LA12</accession>
<keyword evidence="1" id="KW-1133">Transmembrane helix</keyword>
<dbReference type="InterPro" id="IPR043968">
    <property type="entry name" value="SGNH"/>
</dbReference>
<keyword evidence="1" id="KW-0472">Membrane</keyword>
<evidence type="ECO:0000259" key="2">
    <source>
        <dbReference type="Pfam" id="PF19040"/>
    </source>
</evidence>
<dbReference type="InterPro" id="IPR050879">
    <property type="entry name" value="Acyltransferase_3"/>
</dbReference>
<dbReference type="Pfam" id="PF19040">
    <property type="entry name" value="SGNH"/>
    <property type="match status" value="1"/>
</dbReference>
<feature type="transmembrane region" description="Helical" evidence="1">
    <location>
        <begin position="65"/>
        <end position="82"/>
    </location>
</feature>
<dbReference type="AlphaFoldDB" id="A0A6J7LA12"/>
<name>A0A6J7LA12_9ZZZZ</name>
<dbReference type="PANTHER" id="PTHR23028">
    <property type="entry name" value="ACETYLTRANSFERASE"/>
    <property type="match status" value="1"/>
</dbReference>
<feature type="transmembrane region" description="Helical" evidence="1">
    <location>
        <begin position="94"/>
        <end position="116"/>
    </location>
</feature>
<organism evidence="3">
    <name type="scientific">freshwater metagenome</name>
    <dbReference type="NCBI Taxonomy" id="449393"/>
    <lineage>
        <taxon>unclassified sequences</taxon>
        <taxon>metagenomes</taxon>
        <taxon>ecological metagenomes</taxon>
    </lineage>
</organism>
<evidence type="ECO:0000256" key="1">
    <source>
        <dbReference type="SAM" id="Phobius"/>
    </source>
</evidence>
<keyword evidence="1" id="KW-0812">Transmembrane</keyword>
<dbReference type="EMBL" id="CAFBNV010000047">
    <property type="protein sequence ID" value="CAB4965140.1"/>
    <property type="molecule type" value="Genomic_DNA"/>
</dbReference>
<feature type="domain" description="SGNH" evidence="2">
    <location>
        <begin position="147"/>
        <end position="361"/>
    </location>
</feature>
<sequence>MLPVVGSVLLIVSIGSWPKVLTKSFNNPVAQWLGEISYPLYLWHWPILVLPSVWLGQSLTVFQRILCLFVTVVFAHLTSKYIEQPLRYQKYSTAFVYKALVGVTASSVALGVGINLNSSNIISPKMSQYSFDLNEVTKLPIIYDDGCHANYGEINTTECLYGDKSSNKEIVLFGDSHAAQWFPALDKIATSQGYKLFSFTKASCSAIDLPRPNKGAFKASECRKWQENQIVKIKKIKPDILILTNSEHYQLKASENQKNFYWQQAQRKLYEELKPVSKNVIFLVDTPKPQIDVPACLASGKEEECNQIDRPIKLGSPSYKKIDLTNWFCDSTCPAIKENYIVYRDASHISLAAALAATEILRSELIKIGVITAN</sequence>
<protein>
    <submittedName>
        <fullName evidence="3">Unannotated protein</fullName>
    </submittedName>
</protein>
<reference evidence="3" key="1">
    <citation type="submission" date="2020-05" db="EMBL/GenBank/DDBJ databases">
        <authorList>
            <person name="Chiriac C."/>
            <person name="Salcher M."/>
            <person name="Ghai R."/>
            <person name="Kavagutti S V."/>
        </authorList>
    </citation>
    <scope>NUCLEOTIDE SEQUENCE</scope>
</reference>
<proteinExistence type="predicted"/>